<organism evidence="2 3">
    <name type="scientific">Parascaris equorum</name>
    <name type="common">Equine roundworm</name>
    <dbReference type="NCBI Taxonomy" id="6256"/>
    <lineage>
        <taxon>Eukaryota</taxon>
        <taxon>Metazoa</taxon>
        <taxon>Ecdysozoa</taxon>
        <taxon>Nematoda</taxon>
        <taxon>Chromadorea</taxon>
        <taxon>Rhabditida</taxon>
        <taxon>Spirurina</taxon>
        <taxon>Ascaridomorpha</taxon>
        <taxon>Ascaridoidea</taxon>
        <taxon>Ascarididae</taxon>
        <taxon>Parascaris</taxon>
    </lineage>
</organism>
<keyword evidence="2" id="KW-1185">Reference proteome</keyword>
<name>A0A914S7R6_PAREQ</name>
<proteinExistence type="predicted"/>
<protein>
    <submittedName>
        <fullName evidence="3">Uncharacterized protein</fullName>
    </submittedName>
</protein>
<sequence>MSSVSVGEGSRERVRRQSSGSSFYSKSDVDSEFSKDLNDDALSSVLGDYTPSFRNSIGEIAVVAPASPATSVLATAGSFSNEYADGQMNVEQMRGRSLSPSKNGKAPDDKVAVTDNTCDELVLVAASLNLAWNGSPMQLTEERERGSFCTFLFSNKNVIRKRTFMLAGVFDRDVFY</sequence>
<reference evidence="3" key="1">
    <citation type="submission" date="2022-11" db="UniProtKB">
        <authorList>
            <consortium name="WormBaseParasite"/>
        </authorList>
    </citation>
    <scope>IDENTIFICATION</scope>
</reference>
<evidence type="ECO:0000313" key="2">
    <source>
        <dbReference type="Proteomes" id="UP000887564"/>
    </source>
</evidence>
<dbReference type="AlphaFoldDB" id="A0A914S7R6"/>
<feature type="region of interest" description="Disordered" evidence="1">
    <location>
        <begin position="1"/>
        <end position="34"/>
    </location>
</feature>
<accession>A0A914S7R6</accession>
<dbReference type="Proteomes" id="UP000887564">
    <property type="component" value="Unplaced"/>
</dbReference>
<dbReference type="WBParaSite" id="PEQ_0001452201-mRNA-1">
    <property type="protein sequence ID" value="PEQ_0001452201-mRNA-1"/>
    <property type="gene ID" value="PEQ_0001452201"/>
</dbReference>
<evidence type="ECO:0000256" key="1">
    <source>
        <dbReference type="SAM" id="MobiDB-lite"/>
    </source>
</evidence>
<evidence type="ECO:0000313" key="3">
    <source>
        <dbReference type="WBParaSite" id="PEQ_0001452201-mRNA-1"/>
    </source>
</evidence>